<accession>A0A1M7SR93</accession>
<evidence type="ECO:0000313" key="12">
    <source>
        <dbReference type="EMBL" id="SHN60916.1"/>
    </source>
</evidence>
<protein>
    <recommendedName>
        <fullName evidence="10">Peptidyl-prolyl cis-trans isomerase</fullName>
        <ecNumber evidence="10">5.2.1.8</ecNumber>
    </recommendedName>
</protein>
<evidence type="ECO:0000256" key="8">
    <source>
        <dbReference type="ARBA" id="ARBA00037071"/>
    </source>
</evidence>
<sequence length="142" mass="15278">MSTAKKGNTVKVFYTGTLEDGTEFDSNIGGTPLEFVLGEGQLIPGFEKAVTGKKVGDKVTTTIAPADAYGEYNEEETITIPRNEVPENIDPEVGMVLQLNMEGGVPLDVMITEVTDEHVVLDANHPLAGKTLIFNIEIAEIL</sequence>
<dbReference type="PROSITE" id="PS50059">
    <property type="entry name" value="FKBP_PPIASE"/>
    <property type="match status" value="1"/>
</dbReference>
<keyword evidence="6" id="KW-0143">Chaperone</keyword>
<feature type="domain" description="PPIase FKBP-type" evidence="11">
    <location>
        <begin position="7"/>
        <end position="105"/>
    </location>
</feature>
<dbReference type="Gene3D" id="3.10.50.40">
    <property type="match status" value="1"/>
</dbReference>
<dbReference type="GO" id="GO:0042026">
    <property type="term" value="P:protein refolding"/>
    <property type="evidence" value="ECO:0007669"/>
    <property type="project" value="UniProtKB-ARBA"/>
</dbReference>
<evidence type="ECO:0000256" key="5">
    <source>
        <dbReference type="ARBA" id="ARBA00023110"/>
    </source>
</evidence>
<evidence type="ECO:0000259" key="11">
    <source>
        <dbReference type="PROSITE" id="PS50059"/>
    </source>
</evidence>
<evidence type="ECO:0000256" key="1">
    <source>
        <dbReference type="ARBA" id="ARBA00000971"/>
    </source>
</evidence>
<dbReference type="Proteomes" id="UP000186469">
    <property type="component" value="Unassembled WGS sequence"/>
</dbReference>
<evidence type="ECO:0000256" key="4">
    <source>
        <dbReference type="ARBA" id="ARBA00022490"/>
    </source>
</evidence>
<evidence type="ECO:0000313" key="13">
    <source>
        <dbReference type="Proteomes" id="UP000186469"/>
    </source>
</evidence>
<dbReference type="PANTHER" id="PTHR47861:SF3">
    <property type="entry name" value="FKBP-TYPE PEPTIDYL-PROLYL CIS-TRANS ISOMERASE SLYD"/>
    <property type="match status" value="1"/>
</dbReference>
<evidence type="ECO:0000256" key="2">
    <source>
        <dbReference type="ARBA" id="ARBA00004496"/>
    </source>
</evidence>
<dbReference type="EMBL" id="FRDI01000004">
    <property type="protein sequence ID" value="SHN60916.1"/>
    <property type="molecule type" value="Genomic_DNA"/>
</dbReference>
<evidence type="ECO:0000256" key="10">
    <source>
        <dbReference type="RuleBase" id="RU003915"/>
    </source>
</evidence>
<gene>
    <name evidence="12" type="ORF">SAMN02745728_01170</name>
</gene>
<keyword evidence="7 9" id="KW-0413">Isomerase</keyword>
<dbReference type="Pfam" id="PF00254">
    <property type="entry name" value="FKBP_C"/>
    <property type="match status" value="1"/>
</dbReference>
<dbReference type="InterPro" id="IPR046357">
    <property type="entry name" value="PPIase_dom_sf"/>
</dbReference>
<evidence type="ECO:0000256" key="9">
    <source>
        <dbReference type="PROSITE-ProRule" id="PRU00277"/>
    </source>
</evidence>
<comment type="subcellular location">
    <subcellularLocation>
        <location evidence="2">Cytoplasm</location>
    </subcellularLocation>
</comment>
<comment type="catalytic activity">
    <reaction evidence="1 9 10">
        <text>[protein]-peptidylproline (omega=180) = [protein]-peptidylproline (omega=0)</text>
        <dbReference type="Rhea" id="RHEA:16237"/>
        <dbReference type="Rhea" id="RHEA-COMP:10747"/>
        <dbReference type="Rhea" id="RHEA-COMP:10748"/>
        <dbReference type="ChEBI" id="CHEBI:83833"/>
        <dbReference type="ChEBI" id="CHEBI:83834"/>
        <dbReference type="EC" id="5.2.1.8"/>
    </reaction>
</comment>
<keyword evidence="5 9" id="KW-0697">Rotamase</keyword>
<evidence type="ECO:0000256" key="3">
    <source>
        <dbReference type="ARBA" id="ARBA00006577"/>
    </source>
</evidence>
<dbReference type="SUPFAM" id="SSF54534">
    <property type="entry name" value="FKBP-like"/>
    <property type="match status" value="1"/>
</dbReference>
<comment type="function">
    <text evidence="8">Also involved in hydrogenase metallocenter assembly, probably by participating in the nickel insertion step. This function in hydrogenase biosynthesis requires chaperone activity and the presence of the metal-binding domain, but not PPIase activity.</text>
</comment>
<evidence type="ECO:0000256" key="7">
    <source>
        <dbReference type="ARBA" id="ARBA00023235"/>
    </source>
</evidence>
<comment type="similarity">
    <text evidence="3 10">Belongs to the FKBP-type PPIase family.</text>
</comment>
<keyword evidence="4" id="KW-0963">Cytoplasm</keyword>
<organism evidence="12 13">
    <name type="scientific">Desulfovibrio litoralis DSM 11393</name>
    <dbReference type="NCBI Taxonomy" id="1121455"/>
    <lineage>
        <taxon>Bacteria</taxon>
        <taxon>Pseudomonadati</taxon>
        <taxon>Thermodesulfobacteriota</taxon>
        <taxon>Desulfovibrionia</taxon>
        <taxon>Desulfovibrionales</taxon>
        <taxon>Desulfovibrionaceae</taxon>
        <taxon>Desulfovibrio</taxon>
    </lineage>
</organism>
<dbReference type="AlphaFoldDB" id="A0A1M7SR93"/>
<proteinExistence type="inferred from homology"/>
<dbReference type="GO" id="GO:0003755">
    <property type="term" value="F:peptidyl-prolyl cis-trans isomerase activity"/>
    <property type="evidence" value="ECO:0007669"/>
    <property type="project" value="UniProtKB-UniRule"/>
</dbReference>
<dbReference type="EC" id="5.2.1.8" evidence="10"/>
<evidence type="ECO:0000256" key="6">
    <source>
        <dbReference type="ARBA" id="ARBA00023186"/>
    </source>
</evidence>
<dbReference type="PANTHER" id="PTHR47861">
    <property type="entry name" value="FKBP-TYPE PEPTIDYL-PROLYL CIS-TRANS ISOMERASE SLYD"/>
    <property type="match status" value="1"/>
</dbReference>
<reference evidence="12 13" key="1">
    <citation type="submission" date="2016-12" db="EMBL/GenBank/DDBJ databases">
        <authorList>
            <person name="Song W.-J."/>
            <person name="Kurnit D.M."/>
        </authorList>
    </citation>
    <scope>NUCLEOTIDE SEQUENCE [LARGE SCALE GENOMIC DNA]</scope>
    <source>
        <strain evidence="12 13">DSM 11393</strain>
    </source>
</reference>
<dbReference type="OrthoDB" id="9808891at2"/>
<dbReference type="InterPro" id="IPR001179">
    <property type="entry name" value="PPIase_FKBP_dom"/>
</dbReference>
<dbReference type="STRING" id="1121455.SAMN02745728_01170"/>
<dbReference type="GO" id="GO:0005737">
    <property type="term" value="C:cytoplasm"/>
    <property type="evidence" value="ECO:0007669"/>
    <property type="project" value="UniProtKB-SubCell"/>
</dbReference>
<keyword evidence="13" id="KW-1185">Reference proteome</keyword>
<name>A0A1M7SR93_9BACT</name>
<dbReference type="RefSeq" id="WP_072696853.1">
    <property type="nucleotide sequence ID" value="NZ_FRDI01000004.1"/>
</dbReference>